<dbReference type="Proteomes" id="UP000886523">
    <property type="component" value="Unassembled WGS sequence"/>
</dbReference>
<gene>
    <name evidence="1" type="ORF">BS47DRAFT_1485588</name>
</gene>
<reference evidence="1" key="1">
    <citation type="journal article" date="2020" name="Nat. Commun.">
        <title>Large-scale genome sequencing of mycorrhizal fungi provides insights into the early evolution of symbiotic traits.</title>
        <authorList>
            <person name="Miyauchi S."/>
            <person name="Kiss E."/>
            <person name="Kuo A."/>
            <person name="Drula E."/>
            <person name="Kohler A."/>
            <person name="Sanchez-Garcia M."/>
            <person name="Morin E."/>
            <person name="Andreopoulos B."/>
            <person name="Barry K.W."/>
            <person name="Bonito G."/>
            <person name="Buee M."/>
            <person name="Carver A."/>
            <person name="Chen C."/>
            <person name="Cichocki N."/>
            <person name="Clum A."/>
            <person name="Culley D."/>
            <person name="Crous P.W."/>
            <person name="Fauchery L."/>
            <person name="Girlanda M."/>
            <person name="Hayes R.D."/>
            <person name="Keri Z."/>
            <person name="LaButti K."/>
            <person name="Lipzen A."/>
            <person name="Lombard V."/>
            <person name="Magnuson J."/>
            <person name="Maillard F."/>
            <person name="Murat C."/>
            <person name="Nolan M."/>
            <person name="Ohm R.A."/>
            <person name="Pangilinan J."/>
            <person name="Pereira M.F."/>
            <person name="Perotto S."/>
            <person name="Peter M."/>
            <person name="Pfister S."/>
            <person name="Riley R."/>
            <person name="Sitrit Y."/>
            <person name="Stielow J.B."/>
            <person name="Szollosi G."/>
            <person name="Zifcakova L."/>
            <person name="Stursova M."/>
            <person name="Spatafora J.W."/>
            <person name="Tedersoo L."/>
            <person name="Vaario L.M."/>
            <person name="Yamada A."/>
            <person name="Yan M."/>
            <person name="Wang P."/>
            <person name="Xu J."/>
            <person name="Bruns T."/>
            <person name="Baldrian P."/>
            <person name="Vilgalys R."/>
            <person name="Dunand C."/>
            <person name="Henrissat B."/>
            <person name="Grigoriev I.V."/>
            <person name="Hibbett D."/>
            <person name="Nagy L.G."/>
            <person name="Martin F.M."/>
        </authorList>
    </citation>
    <scope>NUCLEOTIDE SEQUENCE</scope>
    <source>
        <strain evidence="1">UP504</strain>
    </source>
</reference>
<proteinExistence type="predicted"/>
<accession>A0A9P6AX44</accession>
<keyword evidence="2" id="KW-1185">Reference proteome</keyword>
<sequence length="195" mass="22015">MAFGKSRAAMRGGRDQVRILRQLACLTSSNIQIIKTFLISSLRPSMILMRVVFHLALAHLACEAWKPFCSPRYCGSYPLSDARSTSTITFSNPKANAYYVNGKRLSDVYFDVGHSWSGMLYLFQLPARSEWHILDSGEVGTKLDDDGPLGLMPHLRRKDVGRNLFFWFFAAKNVTHNDLVYVFPSLSFALEGLNI</sequence>
<dbReference type="OrthoDB" id="2686477at2759"/>
<dbReference type="AlphaFoldDB" id="A0A9P6AX44"/>
<comment type="caution">
    <text evidence="1">The sequence shown here is derived from an EMBL/GenBank/DDBJ whole genome shotgun (WGS) entry which is preliminary data.</text>
</comment>
<dbReference type="EMBL" id="MU128971">
    <property type="protein sequence ID" value="KAF9513492.1"/>
    <property type="molecule type" value="Genomic_DNA"/>
</dbReference>
<organism evidence="1 2">
    <name type="scientific">Hydnum rufescens UP504</name>
    <dbReference type="NCBI Taxonomy" id="1448309"/>
    <lineage>
        <taxon>Eukaryota</taxon>
        <taxon>Fungi</taxon>
        <taxon>Dikarya</taxon>
        <taxon>Basidiomycota</taxon>
        <taxon>Agaricomycotina</taxon>
        <taxon>Agaricomycetes</taxon>
        <taxon>Cantharellales</taxon>
        <taxon>Hydnaceae</taxon>
        <taxon>Hydnum</taxon>
    </lineage>
</organism>
<protein>
    <submittedName>
        <fullName evidence="1">Uncharacterized protein</fullName>
    </submittedName>
</protein>
<name>A0A9P6AX44_9AGAM</name>
<evidence type="ECO:0000313" key="2">
    <source>
        <dbReference type="Proteomes" id="UP000886523"/>
    </source>
</evidence>
<evidence type="ECO:0000313" key="1">
    <source>
        <dbReference type="EMBL" id="KAF9513492.1"/>
    </source>
</evidence>